<dbReference type="InterPro" id="IPR001584">
    <property type="entry name" value="Integrase_cat-core"/>
</dbReference>
<dbReference type="OrthoDB" id="1936587at2759"/>
<dbReference type="STRING" id="51240.A0A2I4EX13"/>
<dbReference type="GeneID" id="108993461"/>
<evidence type="ECO:0000313" key="5">
    <source>
        <dbReference type="RefSeq" id="XP_018823931.1"/>
    </source>
</evidence>
<dbReference type="Gene3D" id="3.30.420.10">
    <property type="entry name" value="Ribonuclease H-like superfamily/Ribonuclease H"/>
    <property type="match status" value="1"/>
</dbReference>
<evidence type="ECO:0000256" key="1">
    <source>
        <dbReference type="SAM" id="Coils"/>
    </source>
</evidence>
<dbReference type="InterPro" id="IPR036397">
    <property type="entry name" value="RNaseH_sf"/>
</dbReference>
<evidence type="ECO:0000313" key="4">
    <source>
        <dbReference type="Proteomes" id="UP000235220"/>
    </source>
</evidence>
<dbReference type="GO" id="GO:0015074">
    <property type="term" value="P:DNA integration"/>
    <property type="evidence" value="ECO:0007669"/>
    <property type="project" value="InterPro"/>
</dbReference>
<dbReference type="Gramene" id="Jr16_07430_p1">
    <property type="protein sequence ID" value="cds.Jr16_07430_p1"/>
    <property type="gene ID" value="Jr16_07430"/>
</dbReference>
<keyword evidence="4" id="KW-1185">Reference proteome</keyword>
<dbReference type="GO" id="GO:0003676">
    <property type="term" value="F:nucleic acid binding"/>
    <property type="evidence" value="ECO:0007669"/>
    <property type="project" value="InterPro"/>
</dbReference>
<dbReference type="RefSeq" id="XP_018823931.1">
    <property type="nucleotide sequence ID" value="XM_018968386.1"/>
</dbReference>
<dbReference type="PANTHER" id="PTHR48475">
    <property type="entry name" value="RIBONUCLEASE H"/>
    <property type="match status" value="1"/>
</dbReference>
<evidence type="ECO:0000256" key="2">
    <source>
        <dbReference type="SAM" id="MobiDB-lite"/>
    </source>
</evidence>
<accession>A0A2I4EX13</accession>
<name>A0A2I4EX13_JUGRE</name>
<dbReference type="InterPro" id="IPR012337">
    <property type="entry name" value="RNaseH-like_sf"/>
</dbReference>
<keyword evidence="1" id="KW-0175">Coiled coil</keyword>
<feature type="region of interest" description="Disordered" evidence="2">
    <location>
        <begin position="218"/>
        <end position="247"/>
    </location>
</feature>
<sequence>MPPSKGGTKFVVDYFTKRAKAEAMTIVPAKSVTRFIWKAIVCRFGILQSIISNNGKQFDSKHYCRWCSKLGIKVKYSSPRHPQANGQVEATNKTIMGILKKKVGGKKGAWADELPEILWEYKTTLMTSTGETPFALAYGTKAMIPVEVGIPSHRKLNFDANENGKKLEEHLDLLEERRANAETRVVAYKRKTNQYFNKIVRPRSFKVSDLVLKETGGDHRRRMKVGPKMGGDICNHGQYSPGSLSPK</sequence>
<dbReference type="SUPFAM" id="SSF53098">
    <property type="entry name" value="Ribonuclease H-like"/>
    <property type="match status" value="1"/>
</dbReference>
<proteinExistence type="predicted"/>
<dbReference type="Proteomes" id="UP000235220">
    <property type="component" value="Chromosome 16"/>
</dbReference>
<reference evidence="5" key="1">
    <citation type="submission" date="2025-08" db="UniProtKB">
        <authorList>
            <consortium name="RefSeq"/>
        </authorList>
    </citation>
    <scope>IDENTIFICATION</scope>
    <source>
        <tissue evidence="5">Leaves</tissue>
    </source>
</reference>
<dbReference type="AlphaFoldDB" id="A0A2I4EX13"/>
<organism evidence="4 5">
    <name type="scientific">Juglans regia</name>
    <name type="common">English walnut</name>
    <dbReference type="NCBI Taxonomy" id="51240"/>
    <lineage>
        <taxon>Eukaryota</taxon>
        <taxon>Viridiplantae</taxon>
        <taxon>Streptophyta</taxon>
        <taxon>Embryophyta</taxon>
        <taxon>Tracheophyta</taxon>
        <taxon>Spermatophyta</taxon>
        <taxon>Magnoliopsida</taxon>
        <taxon>eudicotyledons</taxon>
        <taxon>Gunneridae</taxon>
        <taxon>Pentapetalae</taxon>
        <taxon>rosids</taxon>
        <taxon>fabids</taxon>
        <taxon>Fagales</taxon>
        <taxon>Juglandaceae</taxon>
        <taxon>Juglans</taxon>
    </lineage>
</organism>
<feature type="coiled-coil region" evidence="1">
    <location>
        <begin position="157"/>
        <end position="191"/>
    </location>
</feature>
<dbReference type="Pfam" id="PF00665">
    <property type="entry name" value="rve"/>
    <property type="match status" value="1"/>
</dbReference>
<gene>
    <name evidence="5" type="primary">LOC108993461</name>
</gene>
<dbReference type="PANTHER" id="PTHR48475:SF2">
    <property type="entry name" value="RIBONUCLEASE H"/>
    <property type="match status" value="1"/>
</dbReference>
<dbReference type="PROSITE" id="PS50994">
    <property type="entry name" value="INTEGRASE"/>
    <property type="match status" value="1"/>
</dbReference>
<evidence type="ECO:0000259" key="3">
    <source>
        <dbReference type="PROSITE" id="PS50994"/>
    </source>
</evidence>
<feature type="domain" description="Integrase catalytic" evidence="3">
    <location>
        <begin position="1"/>
        <end position="141"/>
    </location>
</feature>
<protein>
    <submittedName>
        <fullName evidence="5">Uncharacterized protein K02A2.6-like</fullName>
    </submittedName>
</protein>
<feature type="compositionally biased region" description="Polar residues" evidence="2">
    <location>
        <begin position="237"/>
        <end position="247"/>
    </location>
</feature>
<dbReference type="KEGG" id="jre:108993461"/>